<dbReference type="Proteomes" id="UP000177798">
    <property type="component" value="Chromosome 11"/>
</dbReference>
<reference evidence="2" key="1">
    <citation type="journal article" date="2017" name="Genome Biol. Evol.">
        <title>The complete genome sequence of the phytopathogenic fungus Sclerotinia sclerotiorum reveals insights into the genome architecture of broad host range pathogens.</title>
        <authorList>
            <person name="Derbyshire M."/>
            <person name="Denton-Giles M."/>
            <person name="Hegedus D."/>
            <person name="Seifbarghy S."/>
            <person name="Rollins J."/>
            <person name="van Kan J."/>
            <person name="Seidl M.F."/>
            <person name="Faino L."/>
            <person name="Mbengue M."/>
            <person name="Navaud O."/>
            <person name="Raffaele S."/>
            <person name="Hammond-Kosack K."/>
            <person name="Heard S."/>
            <person name="Oliver R."/>
        </authorList>
    </citation>
    <scope>NUCLEOTIDE SEQUENCE [LARGE SCALE GENOMIC DNA]</scope>
    <source>
        <strain evidence="2">ATCC 18683 / 1980 / Ss-1</strain>
    </source>
</reference>
<protein>
    <submittedName>
        <fullName evidence="1">Uncharacterized protein</fullName>
    </submittedName>
</protein>
<evidence type="ECO:0000313" key="2">
    <source>
        <dbReference type="Proteomes" id="UP000177798"/>
    </source>
</evidence>
<evidence type="ECO:0000313" key="1">
    <source>
        <dbReference type="EMBL" id="APA13647.1"/>
    </source>
</evidence>
<sequence length="409" mass="45932">MSGKGLSKVVRGSECLFKQAPLNSPRQQRSFTNSAVCQRVGCVPSFRPTSSPELDALLLKYRKNLFLPAHLAEYDQRLVYSTRHAQSLLNDPVKVVVGGEEFVLEHIDRVKDVPHTVKGFREVLNLMTEKKDWNNLPQLLEGHRDCKRQISLALYCQTIRRAGLVGRMDAIIESARRVRYTGFRLKDEEIVMQVMYWIYYKAQVSGFEEHETEQALAWAESVADLLEDSRHAGDKGPLLVEKGNDVRALPEVIGILLQLAAVRAVKHTDGKDLDGKVATYTTRLLGTPYDLSTALLNMRRPEVRVYSKSDALNSEITNQTHADGTQLSTEEIQKKTLRAKNGWLVAAVPVLHGMKTALRVFGPDTTASLRLNGNIPRLEKRVSRYAAELKEASAGNLGYRTYTNLFGEI</sequence>
<organism evidence="1 2">
    <name type="scientific">Sclerotinia sclerotiorum (strain ATCC 18683 / 1980 / Ss-1)</name>
    <name type="common">White mold</name>
    <name type="synonym">Whetzelinia sclerotiorum</name>
    <dbReference type="NCBI Taxonomy" id="665079"/>
    <lineage>
        <taxon>Eukaryota</taxon>
        <taxon>Fungi</taxon>
        <taxon>Dikarya</taxon>
        <taxon>Ascomycota</taxon>
        <taxon>Pezizomycotina</taxon>
        <taxon>Leotiomycetes</taxon>
        <taxon>Helotiales</taxon>
        <taxon>Sclerotiniaceae</taxon>
        <taxon>Sclerotinia</taxon>
    </lineage>
</organism>
<accession>A0A1D9QFD5</accession>
<dbReference type="OrthoDB" id="5405126at2759"/>
<dbReference type="EMBL" id="CP017824">
    <property type="protein sequence ID" value="APA13647.1"/>
    <property type="molecule type" value="Genomic_DNA"/>
</dbReference>
<dbReference type="AlphaFoldDB" id="A0A1D9QFD5"/>
<gene>
    <name evidence="1" type="ORF">sscle_11g084170</name>
</gene>
<proteinExistence type="predicted"/>
<name>A0A1D9QFD5_SCLS1</name>
<dbReference type="VEuPathDB" id="FungiDB:sscle_11g084170"/>